<evidence type="ECO:0000256" key="4">
    <source>
        <dbReference type="PROSITE-ProRule" id="PRU00335"/>
    </source>
</evidence>
<dbReference type="AlphaFoldDB" id="K5BCL5"/>
<proteinExistence type="predicted"/>
<evidence type="ECO:0000259" key="5">
    <source>
        <dbReference type="PROSITE" id="PS50977"/>
    </source>
</evidence>
<dbReference type="PROSITE" id="PS50977">
    <property type="entry name" value="HTH_TETR_2"/>
    <property type="match status" value="1"/>
</dbReference>
<gene>
    <name evidence="6" type="ORF">C731_4396</name>
</gene>
<sequence>MDGAPAAGLRERRRASVRREIAICAADLFARQGIAGTTAEQIAAAAGISLRTFYRHCPSKEEALTVLVEENTDEFLAEFRRRPADEPLSVAASETLIHTWANAPGDTRRIVRLMLGDPVLRARWVAGVRRAQELLVPVVAERLGDDPDALRPTVVAGLLLNLTSTVLEYWVTRDQVTDLADMVNQAREILRTLD</sequence>
<keyword evidence="3" id="KW-0804">Transcription</keyword>
<dbReference type="PANTHER" id="PTHR30055">
    <property type="entry name" value="HTH-TYPE TRANSCRIPTIONAL REGULATOR RUTR"/>
    <property type="match status" value="1"/>
</dbReference>
<evidence type="ECO:0000256" key="3">
    <source>
        <dbReference type="ARBA" id="ARBA00023163"/>
    </source>
</evidence>
<feature type="DNA-binding region" description="H-T-H motif" evidence="4">
    <location>
        <begin position="38"/>
        <end position="57"/>
    </location>
</feature>
<dbReference type="Proteomes" id="UP000006265">
    <property type="component" value="Unassembled WGS sequence"/>
</dbReference>
<keyword evidence="1" id="KW-0805">Transcription regulation</keyword>
<dbReference type="Pfam" id="PF17754">
    <property type="entry name" value="TetR_C_14"/>
    <property type="match status" value="1"/>
</dbReference>
<dbReference type="Gene3D" id="1.10.10.60">
    <property type="entry name" value="Homeodomain-like"/>
    <property type="match status" value="1"/>
</dbReference>
<dbReference type="Pfam" id="PF00440">
    <property type="entry name" value="TetR_N"/>
    <property type="match status" value="1"/>
</dbReference>
<protein>
    <submittedName>
        <fullName evidence="6">Bacterial regulatory s, tetR family protein</fullName>
    </submittedName>
</protein>
<dbReference type="InterPro" id="IPR009057">
    <property type="entry name" value="Homeodomain-like_sf"/>
</dbReference>
<name>K5BCL5_MYCHD</name>
<dbReference type="PRINTS" id="PR00455">
    <property type="entry name" value="HTHTETR"/>
</dbReference>
<keyword evidence="7" id="KW-1185">Reference proteome</keyword>
<keyword evidence="2 4" id="KW-0238">DNA-binding</keyword>
<dbReference type="PATRIC" id="fig|1122247.3.peg.4215"/>
<dbReference type="Gene3D" id="1.10.357.10">
    <property type="entry name" value="Tetracycline Repressor, domain 2"/>
    <property type="match status" value="1"/>
</dbReference>
<dbReference type="InterPro" id="IPR041347">
    <property type="entry name" value="MftR_C"/>
</dbReference>
<dbReference type="GO" id="GO:0000976">
    <property type="term" value="F:transcription cis-regulatory region binding"/>
    <property type="evidence" value="ECO:0007669"/>
    <property type="project" value="TreeGrafter"/>
</dbReference>
<evidence type="ECO:0000256" key="2">
    <source>
        <dbReference type="ARBA" id="ARBA00023125"/>
    </source>
</evidence>
<dbReference type="eggNOG" id="COG1309">
    <property type="taxonomic scope" value="Bacteria"/>
</dbReference>
<dbReference type="GO" id="GO:0003700">
    <property type="term" value="F:DNA-binding transcription factor activity"/>
    <property type="evidence" value="ECO:0007669"/>
    <property type="project" value="TreeGrafter"/>
</dbReference>
<dbReference type="STRING" id="1122247.GCA_000379865_00363"/>
<dbReference type="InterPro" id="IPR050109">
    <property type="entry name" value="HTH-type_TetR-like_transc_reg"/>
</dbReference>
<dbReference type="PANTHER" id="PTHR30055:SF238">
    <property type="entry name" value="MYCOFACTOCIN BIOSYNTHESIS TRANSCRIPTIONAL REGULATOR MFTR-RELATED"/>
    <property type="match status" value="1"/>
</dbReference>
<evidence type="ECO:0000313" key="6">
    <source>
        <dbReference type="EMBL" id="EKF21657.1"/>
    </source>
</evidence>
<evidence type="ECO:0000256" key="1">
    <source>
        <dbReference type="ARBA" id="ARBA00023015"/>
    </source>
</evidence>
<dbReference type="InterPro" id="IPR001647">
    <property type="entry name" value="HTH_TetR"/>
</dbReference>
<accession>K5BCL5</accession>
<organism evidence="6 7">
    <name type="scientific">Mycolicibacterium hassiacum (strain DSM 44199 / CIP 105218 / JCM 12690 / 3849)</name>
    <name type="common">Mycobacterium hassiacum</name>
    <dbReference type="NCBI Taxonomy" id="1122247"/>
    <lineage>
        <taxon>Bacteria</taxon>
        <taxon>Bacillati</taxon>
        <taxon>Actinomycetota</taxon>
        <taxon>Actinomycetes</taxon>
        <taxon>Mycobacteriales</taxon>
        <taxon>Mycobacteriaceae</taxon>
        <taxon>Mycolicibacterium</taxon>
    </lineage>
</organism>
<reference evidence="6 7" key="1">
    <citation type="journal article" date="2012" name="J. Bacteriol.">
        <title>Genome sequence of Mycobacterium hassiacum DSM 44199, a rare source of heat-stable mycobacterial proteins.</title>
        <authorList>
            <person name="Tiago I."/>
            <person name="Maranha A."/>
            <person name="Mendes V."/>
            <person name="Alarico S."/>
            <person name="Moynihan P.J."/>
            <person name="Clarke A.J."/>
            <person name="Macedo-Ribeiro S."/>
            <person name="Pereira P.J."/>
            <person name="Empadinhas N."/>
        </authorList>
    </citation>
    <scope>NUCLEOTIDE SEQUENCE [LARGE SCALE GENOMIC DNA]</scope>
    <source>
        <strain evidence="7">DSM 44199 / CIP 105218 / JCM 12690 / 3849</strain>
    </source>
</reference>
<dbReference type="SUPFAM" id="SSF46689">
    <property type="entry name" value="Homeodomain-like"/>
    <property type="match status" value="1"/>
</dbReference>
<dbReference type="OrthoDB" id="3787664at2"/>
<dbReference type="EMBL" id="AMRA01000123">
    <property type="protein sequence ID" value="EKF21657.1"/>
    <property type="molecule type" value="Genomic_DNA"/>
</dbReference>
<feature type="domain" description="HTH tetR-type" evidence="5">
    <location>
        <begin position="15"/>
        <end position="75"/>
    </location>
</feature>
<comment type="caution">
    <text evidence="6">The sequence shown here is derived from an EMBL/GenBank/DDBJ whole genome shotgun (WGS) entry which is preliminary data.</text>
</comment>
<evidence type="ECO:0000313" key="7">
    <source>
        <dbReference type="Proteomes" id="UP000006265"/>
    </source>
</evidence>